<gene>
    <name evidence="4" type="primary">LOC111087096</name>
</gene>
<evidence type="ECO:0000256" key="2">
    <source>
        <dbReference type="PROSITE-ProRule" id="PRU00497"/>
    </source>
</evidence>
<dbReference type="InterPro" id="IPR050468">
    <property type="entry name" value="Cuticle_Struct_Prot"/>
</dbReference>
<dbReference type="PROSITE" id="PS00233">
    <property type="entry name" value="CHIT_BIND_RR_1"/>
    <property type="match status" value="1"/>
</dbReference>
<accession>A0ABM1SX63</accession>
<dbReference type="RefSeq" id="XP_022248219.1">
    <property type="nucleotide sequence ID" value="XM_022392511.1"/>
</dbReference>
<dbReference type="Proteomes" id="UP000694941">
    <property type="component" value="Unplaced"/>
</dbReference>
<keyword evidence="3" id="KW-1185">Reference proteome</keyword>
<evidence type="ECO:0000256" key="1">
    <source>
        <dbReference type="ARBA" id="ARBA00022460"/>
    </source>
</evidence>
<sequence length="243" mass="27522">MAVDYVHHPIQYQSKTDQNTYNFGYDTGLLGAHSFHHEHRDDNGIVRGRYGYTGPEGKLKVVEYEAGPAGYRVTGGYNPNEPQSNTIDGDLLDVENTSKDFDQVSVDPEAHTSLPMTTESLLEAKTIMTKFELVSENSNDKLNDTVTAPNTGVEQRLEDEKNRLQTLDNTNSTADSGEDSNPELVTKTVSTNLFDRLPPILSSRFYITHLTLRAYNQLVRRRWPFYIHLPQTWAFGAPNYYAR</sequence>
<proteinExistence type="predicted"/>
<dbReference type="InterPro" id="IPR000618">
    <property type="entry name" value="Insect_cuticle"/>
</dbReference>
<protein>
    <submittedName>
        <fullName evidence="4">Uncharacterized protein LOC111087096</fullName>
    </submittedName>
</protein>
<dbReference type="GeneID" id="111087096"/>
<dbReference type="PANTHER" id="PTHR10380">
    <property type="entry name" value="CUTICLE PROTEIN"/>
    <property type="match status" value="1"/>
</dbReference>
<name>A0ABM1SX63_LIMPO</name>
<dbReference type="InterPro" id="IPR031311">
    <property type="entry name" value="CHIT_BIND_RR_consensus"/>
</dbReference>
<organism evidence="3 4">
    <name type="scientific">Limulus polyphemus</name>
    <name type="common">Atlantic horseshoe crab</name>
    <dbReference type="NCBI Taxonomy" id="6850"/>
    <lineage>
        <taxon>Eukaryota</taxon>
        <taxon>Metazoa</taxon>
        <taxon>Ecdysozoa</taxon>
        <taxon>Arthropoda</taxon>
        <taxon>Chelicerata</taxon>
        <taxon>Merostomata</taxon>
        <taxon>Xiphosura</taxon>
        <taxon>Limulidae</taxon>
        <taxon>Limulus</taxon>
    </lineage>
</organism>
<evidence type="ECO:0000313" key="3">
    <source>
        <dbReference type="Proteomes" id="UP000694941"/>
    </source>
</evidence>
<dbReference type="PROSITE" id="PS51155">
    <property type="entry name" value="CHIT_BIND_RR_2"/>
    <property type="match status" value="1"/>
</dbReference>
<keyword evidence="1 2" id="KW-0193">Cuticle</keyword>
<evidence type="ECO:0000313" key="4">
    <source>
        <dbReference type="RefSeq" id="XP_022248219.1"/>
    </source>
</evidence>
<reference evidence="4" key="1">
    <citation type="submission" date="2025-08" db="UniProtKB">
        <authorList>
            <consortium name="RefSeq"/>
        </authorList>
    </citation>
    <scope>IDENTIFICATION</scope>
    <source>
        <tissue evidence="4">Muscle</tissue>
    </source>
</reference>
<dbReference type="Pfam" id="PF00379">
    <property type="entry name" value="Chitin_bind_4"/>
    <property type="match status" value="1"/>
</dbReference>